<evidence type="ECO:0000259" key="1">
    <source>
        <dbReference type="Pfam" id="PF00534"/>
    </source>
</evidence>
<gene>
    <name evidence="3" type="ORF">ACFODV_10880</name>
</gene>
<dbReference type="Pfam" id="PF00534">
    <property type="entry name" value="Glycos_transf_1"/>
    <property type="match status" value="1"/>
</dbReference>
<name>A0ABV7B6J3_9GAMM</name>
<dbReference type="EMBL" id="JBHRSQ010000014">
    <property type="protein sequence ID" value="MFC2992536.1"/>
    <property type="molecule type" value="Genomic_DNA"/>
</dbReference>
<comment type="caution">
    <text evidence="3">The sequence shown here is derived from an EMBL/GenBank/DDBJ whole genome shotgun (WGS) entry which is preliminary data.</text>
</comment>
<feature type="domain" description="Glycosyl transferase family 1" evidence="1">
    <location>
        <begin position="195"/>
        <end position="332"/>
    </location>
</feature>
<dbReference type="InterPro" id="IPR028098">
    <property type="entry name" value="Glyco_trans_4-like_N"/>
</dbReference>
<keyword evidence="3" id="KW-0808">Transferase</keyword>
<dbReference type="PANTHER" id="PTHR45947">
    <property type="entry name" value="SULFOQUINOVOSYL TRANSFERASE SQD2"/>
    <property type="match status" value="1"/>
</dbReference>
<evidence type="ECO:0000313" key="3">
    <source>
        <dbReference type="EMBL" id="MFC2992536.1"/>
    </source>
</evidence>
<dbReference type="InterPro" id="IPR001296">
    <property type="entry name" value="Glyco_trans_1"/>
</dbReference>
<sequence length="388" mass="43850">MAIVHDWLVTWAGAEKVLEEFLTLFPSAELFTTVNFLDKANIPALRGRTIHTSYIQRLPGARKHYRRYLPLMPAAVEQFDLKGFDLILSSSHAVAKGIIPDPSAVHVCYCYSPMRYAWDMQHQYLRQAGVRGIKAALMRWQLHKLRLWDFASAQRVDHFIAISYYIQRRIACFYRREAEVVYPPVDTERYRHDRPRENFYLAASRLVPYKRLDLIVEAFNHMPERSLVVIGDGPERRRLEALAGSNVTLLGYQEDAVLIDHLERARAFVFMAEEDFGILPVEAQAAGAPVIGYGIGGLSETVIDGETGVHVAWQQAEALCQAVDAFERCQAENPDAYPATVCSANARRFGRAVFRAELSKRLGAWLSYCPEGPPRSAATSVSADRCQS</sequence>
<dbReference type="Pfam" id="PF13439">
    <property type="entry name" value="Glyco_transf_4"/>
    <property type="match status" value="1"/>
</dbReference>
<dbReference type="GO" id="GO:0016757">
    <property type="term" value="F:glycosyltransferase activity"/>
    <property type="evidence" value="ECO:0007669"/>
    <property type="project" value="UniProtKB-KW"/>
</dbReference>
<dbReference type="Gene3D" id="3.40.50.2000">
    <property type="entry name" value="Glycogen Phosphorylase B"/>
    <property type="match status" value="2"/>
</dbReference>
<dbReference type="RefSeq" id="WP_379758992.1">
    <property type="nucleotide sequence ID" value="NZ_JBHRSQ010000014.1"/>
</dbReference>
<reference evidence="4" key="1">
    <citation type="journal article" date="2019" name="Int. J. Syst. Evol. Microbiol.">
        <title>The Global Catalogue of Microorganisms (GCM) 10K type strain sequencing project: providing services to taxonomists for standard genome sequencing and annotation.</title>
        <authorList>
            <consortium name="The Broad Institute Genomics Platform"/>
            <consortium name="The Broad Institute Genome Sequencing Center for Infectious Disease"/>
            <person name="Wu L."/>
            <person name="Ma J."/>
        </authorList>
    </citation>
    <scope>NUCLEOTIDE SEQUENCE [LARGE SCALE GENOMIC DNA]</scope>
    <source>
        <strain evidence="4">KCTC 52660</strain>
    </source>
</reference>
<keyword evidence="4" id="KW-1185">Reference proteome</keyword>
<dbReference type="PANTHER" id="PTHR45947:SF3">
    <property type="entry name" value="SULFOQUINOVOSYL TRANSFERASE SQD2"/>
    <property type="match status" value="1"/>
</dbReference>
<dbReference type="InterPro" id="IPR050194">
    <property type="entry name" value="Glycosyltransferase_grp1"/>
</dbReference>
<keyword evidence="3" id="KW-0328">Glycosyltransferase</keyword>
<organism evidence="3 4">
    <name type="scientific">Halomonas tibetensis</name>
    <dbReference type="NCBI Taxonomy" id="2259590"/>
    <lineage>
        <taxon>Bacteria</taxon>
        <taxon>Pseudomonadati</taxon>
        <taxon>Pseudomonadota</taxon>
        <taxon>Gammaproteobacteria</taxon>
        <taxon>Oceanospirillales</taxon>
        <taxon>Halomonadaceae</taxon>
        <taxon>Halomonas</taxon>
    </lineage>
</organism>
<dbReference type="Proteomes" id="UP001595386">
    <property type="component" value="Unassembled WGS sequence"/>
</dbReference>
<proteinExistence type="predicted"/>
<dbReference type="EC" id="2.4.-.-" evidence="3"/>
<protein>
    <submittedName>
        <fullName evidence="3">Glycosyltransferase</fullName>
        <ecNumber evidence="3">2.4.-.-</ecNumber>
    </submittedName>
</protein>
<dbReference type="SUPFAM" id="SSF53756">
    <property type="entry name" value="UDP-Glycosyltransferase/glycogen phosphorylase"/>
    <property type="match status" value="1"/>
</dbReference>
<evidence type="ECO:0000313" key="4">
    <source>
        <dbReference type="Proteomes" id="UP001595386"/>
    </source>
</evidence>
<evidence type="ECO:0000259" key="2">
    <source>
        <dbReference type="Pfam" id="PF13439"/>
    </source>
</evidence>
<accession>A0ABV7B6J3</accession>
<feature type="domain" description="Glycosyltransferase subfamily 4-like N-terminal" evidence="2">
    <location>
        <begin position="56"/>
        <end position="189"/>
    </location>
</feature>